<keyword evidence="3" id="KW-1185">Reference proteome</keyword>
<feature type="signal peptide" evidence="1">
    <location>
        <begin position="1"/>
        <end position="26"/>
    </location>
</feature>
<proteinExistence type="predicted"/>
<accession>A0A547PCT8</accession>
<sequence length="182" mass="19072">MTANFISFTAKLAAASLAVCGLSACAIEQAPTLTQRPAMPIAITTVDLAQDEDLVGLRSAFARSLSLALAAEKVAPSADSDWIADFAVSSHPAEVSITPIGDGAEGQGPDASHGVKSKWYHKCKPERVRASLAVFERQANRLVAKSEGHFIACPGDRARLNDLATLLVSSVKDKTAAGQVQE</sequence>
<dbReference type="EMBL" id="VHJK01000001">
    <property type="protein sequence ID" value="TRD11940.1"/>
    <property type="molecule type" value="Genomic_DNA"/>
</dbReference>
<reference evidence="2 3" key="1">
    <citation type="submission" date="2019-06" db="EMBL/GenBank/DDBJ databases">
        <title>Erythrobacter insulae sp. nov., isolated from a tidal flat.</title>
        <authorList>
            <person name="Yoon J.-H."/>
        </authorList>
    </citation>
    <scope>NUCLEOTIDE SEQUENCE [LARGE SCALE GENOMIC DNA]</scope>
    <source>
        <strain evidence="2 3">JBTF-M21</strain>
    </source>
</reference>
<dbReference type="Proteomes" id="UP000316343">
    <property type="component" value="Unassembled WGS sequence"/>
</dbReference>
<dbReference type="AlphaFoldDB" id="A0A547PCT8"/>
<evidence type="ECO:0000313" key="3">
    <source>
        <dbReference type="Proteomes" id="UP000316343"/>
    </source>
</evidence>
<protein>
    <submittedName>
        <fullName evidence="2">Uncharacterized protein</fullName>
    </submittedName>
</protein>
<dbReference type="OrthoDB" id="9908340at2"/>
<keyword evidence="1" id="KW-0732">Signal</keyword>
<comment type="caution">
    <text evidence="2">The sequence shown here is derived from an EMBL/GenBank/DDBJ whole genome shotgun (WGS) entry which is preliminary data.</text>
</comment>
<feature type="chain" id="PRO_5021793537" evidence="1">
    <location>
        <begin position="27"/>
        <end position="182"/>
    </location>
</feature>
<name>A0A547PCT8_9SPHN</name>
<organism evidence="2 3">
    <name type="scientific">Erythrobacter insulae</name>
    <dbReference type="NCBI Taxonomy" id="2584124"/>
    <lineage>
        <taxon>Bacteria</taxon>
        <taxon>Pseudomonadati</taxon>
        <taxon>Pseudomonadota</taxon>
        <taxon>Alphaproteobacteria</taxon>
        <taxon>Sphingomonadales</taxon>
        <taxon>Erythrobacteraceae</taxon>
        <taxon>Erythrobacter/Porphyrobacter group</taxon>
        <taxon>Erythrobacter</taxon>
    </lineage>
</organism>
<dbReference type="RefSeq" id="WP_142788213.1">
    <property type="nucleotide sequence ID" value="NZ_VHJK01000001.1"/>
</dbReference>
<gene>
    <name evidence="2" type="ORF">FGU71_08785</name>
</gene>
<evidence type="ECO:0000256" key="1">
    <source>
        <dbReference type="SAM" id="SignalP"/>
    </source>
</evidence>
<evidence type="ECO:0000313" key="2">
    <source>
        <dbReference type="EMBL" id="TRD11940.1"/>
    </source>
</evidence>